<keyword evidence="2" id="KW-1185">Reference proteome</keyword>
<protein>
    <submittedName>
        <fullName evidence="1">Uncharacterized protein</fullName>
    </submittedName>
</protein>
<evidence type="ECO:0000313" key="2">
    <source>
        <dbReference type="Proteomes" id="UP000675781"/>
    </source>
</evidence>
<reference evidence="1" key="1">
    <citation type="submission" date="2021-04" db="EMBL/GenBank/DDBJ databases">
        <title>Genome based classification of Actinospica acidithermotolerans sp. nov., an actinobacterium isolated from an Indonesian hot spring.</title>
        <authorList>
            <person name="Kusuma A.B."/>
            <person name="Putra K.E."/>
            <person name="Nafisah S."/>
            <person name="Loh J."/>
            <person name="Nouioui I."/>
            <person name="Goodfellow M."/>
        </authorList>
    </citation>
    <scope>NUCLEOTIDE SEQUENCE</scope>
    <source>
        <strain evidence="1">CSCA 57</strain>
    </source>
</reference>
<proteinExistence type="predicted"/>
<organism evidence="1 2">
    <name type="scientific">Actinospica durhamensis</name>
    <dbReference type="NCBI Taxonomy" id="1508375"/>
    <lineage>
        <taxon>Bacteria</taxon>
        <taxon>Bacillati</taxon>
        <taxon>Actinomycetota</taxon>
        <taxon>Actinomycetes</taxon>
        <taxon>Catenulisporales</taxon>
        <taxon>Actinospicaceae</taxon>
        <taxon>Actinospica</taxon>
    </lineage>
</organism>
<comment type="caution">
    <text evidence="1">The sequence shown here is derived from an EMBL/GenBank/DDBJ whole genome shotgun (WGS) entry which is preliminary data.</text>
</comment>
<dbReference type="RefSeq" id="WP_212533293.1">
    <property type="nucleotide sequence ID" value="NZ_JAGSOG010000338.1"/>
</dbReference>
<gene>
    <name evidence="1" type="ORF">KDL01_36590</name>
</gene>
<name>A0A941IV94_9ACTN</name>
<dbReference type="Proteomes" id="UP000675781">
    <property type="component" value="Unassembled WGS sequence"/>
</dbReference>
<dbReference type="EMBL" id="JAGSOG010000338">
    <property type="protein sequence ID" value="MBR7838843.1"/>
    <property type="molecule type" value="Genomic_DNA"/>
</dbReference>
<accession>A0A941IV94</accession>
<evidence type="ECO:0000313" key="1">
    <source>
        <dbReference type="EMBL" id="MBR7838843.1"/>
    </source>
</evidence>
<dbReference type="AlphaFoldDB" id="A0A941IV94"/>
<sequence>MTDADPLVRPLAEIVVELAWMLESSIDEDGEPRGAIKTLDWVAGVFDCLTADQRLRLIEVIAGIAAEAELGPRREFLEAFASDFGLAEEDDE</sequence>